<evidence type="ECO:0000313" key="3">
    <source>
        <dbReference type="Proteomes" id="UP000277921"/>
    </source>
</evidence>
<dbReference type="AlphaFoldDB" id="A0A3N8RI22"/>
<gene>
    <name evidence="2" type="ORF">DF051_11080</name>
</gene>
<name>A0A3N8RI22_9BURK</name>
<evidence type="ECO:0000256" key="1">
    <source>
        <dbReference type="SAM" id="MobiDB-lite"/>
    </source>
</evidence>
<protein>
    <submittedName>
        <fullName evidence="2">Uncharacterized protein</fullName>
    </submittedName>
</protein>
<evidence type="ECO:0000313" key="2">
    <source>
        <dbReference type="EMBL" id="RQT18003.1"/>
    </source>
</evidence>
<accession>A0A3N8RI22</accession>
<proteinExistence type="predicted"/>
<reference evidence="2 3" key="1">
    <citation type="submission" date="2018-08" db="EMBL/GenBank/DDBJ databases">
        <title>Comparative analysis of Burkholderia isolates from Puerto Rico.</title>
        <authorList>
            <person name="Hall C."/>
            <person name="Sahl J."/>
            <person name="Wagner D."/>
        </authorList>
    </citation>
    <scope>NUCLEOTIDE SEQUENCE [LARGE SCALE GENOMIC DNA]</scope>
    <source>
        <strain evidence="2 3">Bp9025</strain>
    </source>
</reference>
<organism evidence="2 3">
    <name type="scientific">Burkholderia contaminans</name>
    <dbReference type="NCBI Taxonomy" id="488447"/>
    <lineage>
        <taxon>Bacteria</taxon>
        <taxon>Pseudomonadati</taxon>
        <taxon>Pseudomonadota</taxon>
        <taxon>Betaproteobacteria</taxon>
        <taxon>Burkholderiales</taxon>
        <taxon>Burkholderiaceae</taxon>
        <taxon>Burkholderia</taxon>
        <taxon>Burkholderia cepacia complex</taxon>
    </lineage>
</organism>
<dbReference type="Proteomes" id="UP000277921">
    <property type="component" value="Unassembled WGS sequence"/>
</dbReference>
<comment type="caution">
    <text evidence="2">The sequence shown here is derived from an EMBL/GenBank/DDBJ whole genome shotgun (WGS) entry which is preliminary data.</text>
</comment>
<feature type="compositionally biased region" description="Polar residues" evidence="1">
    <location>
        <begin position="1"/>
        <end position="13"/>
    </location>
</feature>
<dbReference type="EMBL" id="QTQV01000005">
    <property type="protein sequence ID" value="RQT18003.1"/>
    <property type="molecule type" value="Genomic_DNA"/>
</dbReference>
<feature type="compositionally biased region" description="Polar residues" evidence="1">
    <location>
        <begin position="47"/>
        <end position="59"/>
    </location>
</feature>
<feature type="region of interest" description="Disordered" evidence="1">
    <location>
        <begin position="1"/>
        <end position="59"/>
    </location>
</feature>
<sequence>MNGSAASRQNGDGTTDRLAVRLTRRAPGSDGERSPYKTVRRRATGSADCSFNTGSRRFA</sequence>